<dbReference type="Proteomes" id="UP000680116">
    <property type="component" value="Chromosome"/>
</dbReference>
<reference evidence="2 3" key="1">
    <citation type="submission" date="2021-04" db="EMBL/GenBank/DDBJ databases">
        <authorList>
            <person name="Rodrigo-Torres L."/>
            <person name="Arahal R. D."/>
            <person name="Lucena T."/>
        </authorList>
    </citation>
    <scope>NUCLEOTIDE SEQUENCE [LARGE SCALE GENOMIC DNA]</scope>
    <source>
        <strain evidence="2 3">CECT 30171</strain>
    </source>
</reference>
<evidence type="ECO:0008006" key="4">
    <source>
        <dbReference type="Google" id="ProtNLM"/>
    </source>
</evidence>
<dbReference type="RefSeq" id="WP_215219059.1">
    <property type="nucleotide sequence ID" value="NZ_OU015430.1"/>
</dbReference>
<keyword evidence="1" id="KW-0732">Signal</keyword>
<sequence length="201" mass="19212">MTLRASTTTLAAALVLSALAAPAAADDRAVIEGQAAAGTSGRIAVNQAAGTGNAQANLAAIAIADGGTGLVGLQARQQPTAGALDRAASAQLRDGAFSASQGLLSVNQVAGSGNAQANLFAIGQLGSPAVALVAGVDDAALAGVAGDTTSGGAQPTSRPREAFIADDAFRGSQGVVQVNQTAGVGNSSTNAIVLQLPGGTP</sequence>
<evidence type="ECO:0000313" key="2">
    <source>
        <dbReference type="EMBL" id="CAG4967258.1"/>
    </source>
</evidence>
<proteinExistence type="predicted"/>
<feature type="chain" id="PRO_5046451300" description="Adhesin" evidence="1">
    <location>
        <begin position="21"/>
        <end position="201"/>
    </location>
</feature>
<dbReference type="EMBL" id="OU015430">
    <property type="protein sequence ID" value="CAG4967258.1"/>
    <property type="molecule type" value="Genomic_DNA"/>
</dbReference>
<protein>
    <recommendedName>
        <fullName evidence="4">Adhesin</fullName>
    </recommendedName>
</protein>
<accession>A0ABM8UBJ4</accession>
<evidence type="ECO:0000313" key="3">
    <source>
        <dbReference type="Proteomes" id="UP000680116"/>
    </source>
</evidence>
<feature type="signal peptide" evidence="1">
    <location>
        <begin position="1"/>
        <end position="20"/>
    </location>
</feature>
<evidence type="ECO:0000256" key="1">
    <source>
        <dbReference type="SAM" id="SignalP"/>
    </source>
</evidence>
<name>A0ABM8UBJ4_9GAMM</name>
<keyword evidence="3" id="KW-1185">Reference proteome</keyword>
<gene>
    <name evidence="2" type="ORF">LYB30171_00009</name>
</gene>
<organism evidence="2 3">
    <name type="scientific">Novilysobacter luteus</name>
    <dbReference type="NCBI Taxonomy" id="2822368"/>
    <lineage>
        <taxon>Bacteria</taxon>
        <taxon>Pseudomonadati</taxon>
        <taxon>Pseudomonadota</taxon>
        <taxon>Gammaproteobacteria</taxon>
        <taxon>Lysobacterales</taxon>
        <taxon>Lysobacteraceae</taxon>
        <taxon>Novilysobacter</taxon>
    </lineage>
</organism>